<sequence>MYIQKYVCHFALCGLLTRIRINSN</sequence>
<accession>A0A0E9PHP9</accession>
<organism evidence="1">
    <name type="scientific">Anguilla anguilla</name>
    <name type="common">European freshwater eel</name>
    <name type="synonym">Muraena anguilla</name>
    <dbReference type="NCBI Taxonomy" id="7936"/>
    <lineage>
        <taxon>Eukaryota</taxon>
        <taxon>Metazoa</taxon>
        <taxon>Chordata</taxon>
        <taxon>Craniata</taxon>
        <taxon>Vertebrata</taxon>
        <taxon>Euteleostomi</taxon>
        <taxon>Actinopterygii</taxon>
        <taxon>Neopterygii</taxon>
        <taxon>Teleostei</taxon>
        <taxon>Anguilliformes</taxon>
        <taxon>Anguillidae</taxon>
        <taxon>Anguilla</taxon>
    </lineage>
</organism>
<dbReference type="AlphaFoldDB" id="A0A0E9PHP9"/>
<name>A0A0E9PHP9_ANGAN</name>
<protein>
    <submittedName>
        <fullName evidence="1">Uncharacterized protein</fullName>
    </submittedName>
</protein>
<proteinExistence type="predicted"/>
<reference evidence="1" key="1">
    <citation type="submission" date="2014-11" db="EMBL/GenBank/DDBJ databases">
        <authorList>
            <person name="Amaro Gonzalez C."/>
        </authorList>
    </citation>
    <scope>NUCLEOTIDE SEQUENCE</scope>
</reference>
<reference evidence="1" key="2">
    <citation type="journal article" date="2015" name="Fish Shellfish Immunol.">
        <title>Early steps in the European eel (Anguilla anguilla)-Vibrio vulnificus interaction in the gills: Role of the RtxA13 toxin.</title>
        <authorList>
            <person name="Callol A."/>
            <person name="Pajuelo D."/>
            <person name="Ebbesson L."/>
            <person name="Teles M."/>
            <person name="MacKenzie S."/>
            <person name="Amaro C."/>
        </authorList>
    </citation>
    <scope>NUCLEOTIDE SEQUENCE</scope>
</reference>
<dbReference type="EMBL" id="GBXM01104426">
    <property type="protein sequence ID" value="JAH04151.1"/>
    <property type="molecule type" value="Transcribed_RNA"/>
</dbReference>
<evidence type="ECO:0000313" key="1">
    <source>
        <dbReference type="EMBL" id="JAH04151.1"/>
    </source>
</evidence>